<accession>A0A1X3GV09</accession>
<keyword evidence="4" id="KW-1185">Reference proteome</keyword>
<evidence type="ECO:0000313" key="1">
    <source>
        <dbReference type="EMBL" id="OSJ01505.1"/>
    </source>
</evidence>
<evidence type="ECO:0000313" key="4">
    <source>
        <dbReference type="Proteomes" id="UP000193884"/>
    </source>
</evidence>
<dbReference type="EMBL" id="NAFK01000165">
    <property type="protein sequence ID" value="OSJ27028.1"/>
    <property type="molecule type" value="Genomic_DNA"/>
</dbReference>
<dbReference type="RefSeq" id="WP_085350653.1">
    <property type="nucleotide sequence ID" value="NZ_JAFBBN010000001.1"/>
</dbReference>
<comment type="caution">
    <text evidence="1">The sequence shown here is derived from an EMBL/GenBank/DDBJ whole genome shotgun (WGS) entry which is preliminary data.</text>
</comment>
<name>A0A1X3GV09_9BRAD</name>
<proteinExistence type="predicted"/>
<reference evidence="3 4" key="1">
    <citation type="submission" date="2017-03" db="EMBL/GenBank/DDBJ databases">
        <title>Whole genome sequences of fourteen strains of Bradyrhizobium canariense and one strain of Bradyrhizobium japonicum isolated from Lupinus (Papilionoideae: Genisteae) species in Algeria.</title>
        <authorList>
            <person name="Crovadore J."/>
            <person name="Chekireb D."/>
            <person name="Brachmann A."/>
            <person name="Chablais R."/>
            <person name="Cochard B."/>
            <person name="Lefort F."/>
        </authorList>
    </citation>
    <scope>NUCLEOTIDE SEQUENCE [LARGE SCALE GENOMIC DNA]</scope>
    <source>
        <strain evidence="1 3">UBMA195</strain>
        <strain evidence="2 4">UBMAN05</strain>
    </source>
</reference>
<dbReference type="Proteomes" id="UP000193884">
    <property type="component" value="Unassembled WGS sequence"/>
</dbReference>
<gene>
    <name evidence="2" type="ORF">BST63_19750</name>
    <name evidence="1" type="ORF">BSZ18_37345</name>
</gene>
<dbReference type="AlphaFoldDB" id="A0A1X3GV09"/>
<protein>
    <submittedName>
        <fullName evidence="1">Uncharacterized protein</fullName>
    </submittedName>
</protein>
<sequence length="59" mass="6828">MSSEQQAGPATRPDQYYEPGPACPKCERGTRCLTSIFDVRRERSVLIYRCDSCREDVWI</sequence>
<dbReference type="EMBL" id="NAFI01000190">
    <property type="protein sequence ID" value="OSJ01505.1"/>
    <property type="molecule type" value="Genomic_DNA"/>
</dbReference>
<dbReference type="Proteomes" id="UP000193553">
    <property type="component" value="Unassembled WGS sequence"/>
</dbReference>
<dbReference type="OrthoDB" id="9953513at2"/>
<evidence type="ECO:0000313" key="3">
    <source>
        <dbReference type="Proteomes" id="UP000193553"/>
    </source>
</evidence>
<organism evidence="1 3">
    <name type="scientific">Bradyrhizobium canariense</name>
    <dbReference type="NCBI Taxonomy" id="255045"/>
    <lineage>
        <taxon>Bacteria</taxon>
        <taxon>Pseudomonadati</taxon>
        <taxon>Pseudomonadota</taxon>
        <taxon>Alphaproteobacteria</taxon>
        <taxon>Hyphomicrobiales</taxon>
        <taxon>Nitrobacteraceae</taxon>
        <taxon>Bradyrhizobium</taxon>
    </lineage>
</organism>
<evidence type="ECO:0000313" key="2">
    <source>
        <dbReference type="EMBL" id="OSJ27028.1"/>
    </source>
</evidence>